<dbReference type="InterPro" id="IPR036396">
    <property type="entry name" value="Cyt_P450_sf"/>
</dbReference>
<protein>
    <submittedName>
        <fullName evidence="9">Uncharacterized protein</fullName>
    </submittedName>
</protein>
<keyword evidence="5 8" id="KW-0408">Iron</keyword>
<evidence type="ECO:0000256" key="5">
    <source>
        <dbReference type="ARBA" id="ARBA00023004"/>
    </source>
</evidence>
<keyword evidence="10" id="KW-1185">Reference proteome</keyword>
<evidence type="ECO:0000256" key="7">
    <source>
        <dbReference type="ARBA" id="ARBA00043906"/>
    </source>
</evidence>
<keyword evidence="3 8" id="KW-0479">Metal-binding</keyword>
<evidence type="ECO:0000256" key="8">
    <source>
        <dbReference type="RuleBase" id="RU000461"/>
    </source>
</evidence>
<dbReference type="GO" id="GO:0008395">
    <property type="term" value="F:steroid hydroxylase activity"/>
    <property type="evidence" value="ECO:0007669"/>
    <property type="project" value="TreeGrafter"/>
</dbReference>
<comment type="caution">
    <text evidence="9">The sequence shown here is derived from an EMBL/GenBank/DDBJ whole genome shotgun (WGS) entry which is preliminary data.</text>
</comment>
<dbReference type="Proteomes" id="UP000499080">
    <property type="component" value="Unassembled WGS sequence"/>
</dbReference>
<dbReference type="PROSITE" id="PS00086">
    <property type="entry name" value="CYTOCHROME_P450"/>
    <property type="match status" value="1"/>
</dbReference>
<dbReference type="EMBL" id="BGPR01008547">
    <property type="protein sequence ID" value="GBN34481.1"/>
    <property type="molecule type" value="Genomic_DNA"/>
</dbReference>
<evidence type="ECO:0000256" key="6">
    <source>
        <dbReference type="ARBA" id="ARBA00023033"/>
    </source>
</evidence>
<keyword evidence="4 8" id="KW-0560">Oxidoreductase</keyword>
<dbReference type="InterPro" id="IPR017972">
    <property type="entry name" value="Cyt_P450_CS"/>
</dbReference>
<reference evidence="9 10" key="1">
    <citation type="journal article" date="2019" name="Sci. Rep.">
        <title>Orb-weaving spider Araneus ventricosus genome elucidates the spidroin gene catalogue.</title>
        <authorList>
            <person name="Kono N."/>
            <person name="Nakamura H."/>
            <person name="Ohtoshi R."/>
            <person name="Moran D.A.P."/>
            <person name="Shinohara A."/>
            <person name="Yoshida Y."/>
            <person name="Fujiwara M."/>
            <person name="Mori M."/>
            <person name="Tomita M."/>
            <person name="Arakawa K."/>
        </authorList>
    </citation>
    <scope>NUCLEOTIDE SEQUENCE [LARGE SCALE GENOMIC DNA]</scope>
</reference>
<evidence type="ECO:0000256" key="4">
    <source>
        <dbReference type="ARBA" id="ARBA00023002"/>
    </source>
</evidence>
<gene>
    <name evidence="9" type="ORF">AVEN_188995_1</name>
</gene>
<dbReference type="PANTHER" id="PTHR24302:SF15">
    <property type="entry name" value="FATTY-ACID PEROXYGENASE"/>
    <property type="match status" value="1"/>
</dbReference>
<dbReference type="GO" id="GO:0016705">
    <property type="term" value="F:oxidoreductase activity, acting on paired donors, with incorporation or reduction of molecular oxygen"/>
    <property type="evidence" value="ECO:0007669"/>
    <property type="project" value="InterPro"/>
</dbReference>
<dbReference type="AlphaFoldDB" id="A0A4Y2N544"/>
<name>A0A4Y2N544_ARAVE</name>
<dbReference type="OrthoDB" id="6428748at2759"/>
<sequence length="69" mass="7748">MAFQAFGQGPRNCVGMRFAYMEAKLALARLLSKYKFKDCPKTEKDPITLKISTATINPQRGIWTKAVPV</sequence>
<comment type="similarity">
    <text evidence="1 8">Belongs to the cytochrome P450 family.</text>
</comment>
<evidence type="ECO:0000313" key="10">
    <source>
        <dbReference type="Proteomes" id="UP000499080"/>
    </source>
</evidence>
<dbReference type="GO" id="GO:0005506">
    <property type="term" value="F:iron ion binding"/>
    <property type="evidence" value="ECO:0007669"/>
    <property type="project" value="InterPro"/>
</dbReference>
<dbReference type="InterPro" id="IPR001128">
    <property type="entry name" value="Cyt_P450"/>
</dbReference>
<proteinExistence type="inferred from homology"/>
<dbReference type="Gene3D" id="1.10.630.10">
    <property type="entry name" value="Cytochrome P450"/>
    <property type="match status" value="1"/>
</dbReference>
<dbReference type="PANTHER" id="PTHR24302">
    <property type="entry name" value="CYTOCHROME P450 FAMILY 3"/>
    <property type="match status" value="1"/>
</dbReference>
<keyword evidence="2 8" id="KW-0349">Heme</keyword>
<dbReference type="GO" id="GO:0020037">
    <property type="term" value="F:heme binding"/>
    <property type="evidence" value="ECO:0007669"/>
    <property type="project" value="InterPro"/>
</dbReference>
<organism evidence="9 10">
    <name type="scientific">Araneus ventricosus</name>
    <name type="common">Orbweaver spider</name>
    <name type="synonym">Epeira ventricosa</name>
    <dbReference type="NCBI Taxonomy" id="182803"/>
    <lineage>
        <taxon>Eukaryota</taxon>
        <taxon>Metazoa</taxon>
        <taxon>Ecdysozoa</taxon>
        <taxon>Arthropoda</taxon>
        <taxon>Chelicerata</taxon>
        <taxon>Arachnida</taxon>
        <taxon>Araneae</taxon>
        <taxon>Araneomorphae</taxon>
        <taxon>Entelegynae</taxon>
        <taxon>Araneoidea</taxon>
        <taxon>Araneidae</taxon>
        <taxon>Araneus</taxon>
    </lineage>
</organism>
<dbReference type="InterPro" id="IPR050705">
    <property type="entry name" value="Cytochrome_P450_3A"/>
</dbReference>
<evidence type="ECO:0000256" key="2">
    <source>
        <dbReference type="ARBA" id="ARBA00022617"/>
    </source>
</evidence>
<evidence type="ECO:0000256" key="3">
    <source>
        <dbReference type="ARBA" id="ARBA00022723"/>
    </source>
</evidence>
<evidence type="ECO:0000256" key="1">
    <source>
        <dbReference type="ARBA" id="ARBA00010617"/>
    </source>
</evidence>
<comment type="function">
    <text evidence="7">Cytochromes P450 are a group of heme-thiolate monooxygenases. They oxidize a variety of structurally unrelated compounds, including steroids, fatty acids, and xenobiotics.</text>
</comment>
<keyword evidence="6 8" id="KW-0503">Monooxygenase</keyword>
<accession>A0A4Y2N544</accession>
<dbReference type="Pfam" id="PF00067">
    <property type="entry name" value="p450"/>
    <property type="match status" value="1"/>
</dbReference>
<evidence type="ECO:0000313" key="9">
    <source>
        <dbReference type="EMBL" id="GBN34481.1"/>
    </source>
</evidence>
<dbReference type="SUPFAM" id="SSF48264">
    <property type="entry name" value="Cytochrome P450"/>
    <property type="match status" value="1"/>
</dbReference>